<sequence>MYQLKAAYKNEIKKKLLEELNIKNPMLLPKLEKIVISVGAGEYAKDTKIMQNIADTISLVAGQKAVITIAKKSVAGFKIREGMPMGVKVTLRGNQMYNFLEKLIVVALPRVKDFRGISRNGFDGRGNYNFGVNEQLIFPEVVYDDIMVSHGMNITFVTSTTNDKEAFKLLESFGLPFAKGRING</sequence>
<evidence type="ECO:0000313" key="9">
    <source>
        <dbReference type="EMBL" id="AWI33371.1"/>
    </source>
</evidence>
<reference evidence="10 11" key="1">
    <citation type="journal article" date="2014" name="Genome Announc.">
        <title>Draft genome sequences of eight enterohepatic helicobacter species isolated from both laboratory and wild rodents.</title>
        <authorList>
            <person name="Sheh A."/>
            <person name="Shen Z."/>
            <person name="Fox J.G."/>
        </authorList>
    </citation>
    <scope>NUCLEOTIDE SEQUENCE [LARGE SCALE GENOMIC DNA]</scope>
    <source>
        <strain evidence="10 11">MIT-03-7007</strain>
    </source>
</reference>
<comment type="similarity">
    <text evidence="1 5 6">Belongs to the universal ribosomal protein uL5 family.</text>
</comment>
<dbReference type="EMBL" id="JRPC02000001">
    <property type="protein sequence ID" value="TLE17301.1"/>
    <property type="molecule type" value="Genomic_DNA"/>
</dbReference>
<dbReference type="Pfam" id="PF00281">
    <property type="entry name" value="Ribosomal_L5"/>
    <property type="match status" value="1"/>
</dbReference>
<dbReference type="OrthoDB" id="9806626at2"/>
<dbReference type="Proteomes" id="UP000029920">
    <property type="component" value="Unassembled WGS sequence"/>
</dbReference>
<dbReference type="PROSITE" id="PS00358">
    <property type="entry name" value="RIBOSOMAL_L5"/>
    <property type="match status" value="1"/>
</dbReference>
<evidence type="ECO:0000313" key="12">
    <source>
        <dbReference type="Proteomes" id="UP000244890"/>
    </source>
</evidence>
<dbReference type="EMBL" id="CP021886">
    <property type="protein sequence ID" value="AWI33371.1"/>
    <property type="molecule type" value="Genomic_DNA"/>
</dbReference>
<dbReference type="RefSeq" id="WP_034552040.1">
    <property type="nucleotide sequence ID" value="NZ_CP021886.1"/>
</dbReference>
<evidence type="ECO:0000256" key="5">
    <source>
        <dbReference type="HAMAP-Rule" id="MF_01333"/>
    </source>
</evidence>
<dbReference type="GO" id="GO:0019843">
    <property type="term" value="F:rRNA binding"/>
    <property type="evidence" value="ECO:0007669"/>
    <property type="project" value="UniProtKB-UniRule"/>
</dbReference>
<dbReference type="InterPro" id="IPR031309">
    <property type="entry name" value="Ribosomal_uL5_C"/>
</dbReference>
<dbReference type="Gene3D" id="3.30.1440.10">
    <property type="match status" value="1"/>
</dbReference>
<feature type="domain" description="Large ribosomal subunit protein uL5 C-terminal" evidence="8">
    <location>
        <begin position="84"/>
        <end position="177"/>
    </location>
</feature>
<keyword evidence="3 5" id="KW-0687">Ribonucleoprotein</keyword>
<keyword evidence="5" id="KW-0694">RNA-binding</keyword>
<evidence type="ECO:0000256" key="4">
    <source>
        <dbReference type="ARBA" id="ARBA00035245"/>
    </source>
</evidence>
<keyword evidence="5" id="KW-0820">tRNA-binding</keyword>
<dbReference type="SUPFAM" id="SSF55282">
    <property type="entry name" value="RL5-like"/>
    <property type="match status" value="1"/>
</dbReference>
<dbReference type="Proteomes" id="UP000244890">
    <property type="component" value="Chromosome"/>
</dbReference>
<dbReference type="HAMAP" id="MF_01333_B">
    <property type="entry name" value="Ribosomal_uL5_B"/>
    <property type="match status" value="1"/>
</dbReference>
<evidence type="ECO:0000256" key="6">
    <source>
        <dbReference type="RuleBase" id="RU003930"/>
    </source>
</evidence>
<dbReference type="InterPro" id="IPR020930">
    <property type="entry name" value="Ribosomal_uL5_bac-type"/>
</dbReference>
<dbReference type="GO" id="GO:0003735">
    <property type="term" value="F:structural constituent of ribosome"/>
    <property type="evidence" value="ECO:0007669"/>
    <property type="project" value="InterPro"/>
</dbReference>
<evidence type="ECO:0000259" key="8">
    <source>
        <dbReference type="Pfam" id="PF00673"/>
    </source>
</evidence>
<organism evidence="10 11">
    <name type="scientific">Helicobacter apodemus</name>
    <dbReference type="NCBI Taxonomy" id="135569"/>
    <lineage>
        <taxon>Bacteria</taxon>
        <taxon>Pseudomonadati</taxon>
        <taxon>Campylobacterota</taxon>
        <taxon>Epsilonproteobacteria</taxon>
        <taxon>Campylobacterales</taxon>
        <taxon>Helicobacteraceae</taxon>
        <taxon>Helicobacter</taxon>
    </lineage>
</organism>
<name>A0A099UKZ3_9HELI</name>
<evidence type="ECO:0000256" key="2">
    <source>
        <dbReference type="ARBA" id="ARBA00022980"/>
    </source>
</evidence>
<evidence type="ECO:0000256" key="1">
    <source>
        <dbReference type="ARBA" id="ARBA00008553"/>
    </source>
</evidence>
<dbReference type="PIRSF" id="PIRSF002161">
    <property type="entry name" value="Ribosomal_L5"/>
    <property type="match status" value="1"/>
</dbReference>
<dbReference type="Pfam" id="PF00673">
    <property type="entry name" value="Ribosomal_L5_C"/>
    <property type="match status" value="1"/>
</dbReference>
<dbReference type="PANTHER" id="PTHR11994">
    <property type="entry name" value="60S RIBOSOMAL PROTEIN L11-RELATED"/>
    <property type="match status" value="1"/>
</dbReference>
<dbReference type="InterPro" id="IPR022803">
    <property type="entry name" value="Ribosomal_uL5_dom_sf"/>
</dbReference>
<dbReference type="KEGG" id="had:CDV25_00325"/>
<evidence type="ECO:0000256" key="3">
    <source>
        <dbReference type="ARBA" id="ARBA00023274"/>
    </source>
</evidence>
<keyword evidence="5" id="KW-0699">rRNA-binding</keyword>
<dbReference type="GO" id="GO:0000049">
    <property type="term" value="F:tRNA binding"/>
    <property type="evidence" value="ECO:0007669"/>
    <property type="project" value="UniProtKB-UniRule"/>
</dbReference>
<reference evidence="10" key="3">
    <citation type="submission" date="2018-04" db="EMBL/GenBank/DDBJ databases">
        <authorList>
            <person name="Sheh A."/>
            <person name="Shen Z."/>
            <person name="Mannion A.J."/>
            <person name="Fox J.G."/>
        </authorList>
    </citation>
    <scope>NUCLEOTIDE SEQUENCE</scope>
    <source>
        <strain evidence="10">MIT-03-7007</strain>
    </source>
</reference>
<dbReference type="InterPro" id="IPR031310">
    <property type="entry name" value="Ribosomal_uL5_N"/>
</dbReference>
<evidence type="ECO:0000259" key="7">
    <source>
        <dbReference type="Pfam" id="PF00281"/>
    </source>
</evidence>
<proteinExistence type="inferred from homology"/>
<dbReference type="FunFam" id="3.30.1440.10:FF:000001">
    <property type="entry name" value="50S ribosomal protein L5"/>
    <property type="match status" value="1"/>
</dbReference>
<dbReference type="GO" id="GO:0006412">
    <property type="term" value="P:translation"/>
    <property type="evidence" value="ECO:0007669"/>
    <property type="project" value="UniProtKB-UniRule"/>
</dbReference>
<dbReference type="NCBIfam" id="NF000585">
    <property type="entry name" value="PRK00010.1"/>
    <property type="match status" value="1"/>
</dbReference>
<protein>
    <recommendedName>
        <fullName evidence="4 5">Large ribosomal subunit protein uL5</fullName>
    </recommendedName>
</protein>
<feature type="domain" description="Large ribosomal subunit protein uL5 N-terminal" evidence="7">
    <location>
        <begin position="24"/>
        <end position="80"/>
    </location>
</feature>
<evidence type="ECO:0000313" key="11">
    <source>
        <dbReference type="Proteomes" id="UP000029920"/>
    </source>
</evidence>
<keyword evidence="11" id="KW-1185">Reference proteome</keyword>
<dbReference type="AlphaFoldDB" id="A0A099UKZ3"/>
<comment type="function">
    <text evidence="5">This is 1 of the proteins that bind and probably mediate the attachment of the 5S RNA into the large ribosomal subunit, where it forms part of the central protuberance. In the 70S ribosome it contacts protein S13 of the 30S subunit (bridge B1b), connecting the 2 subunits; this bridge is implicated in subunit movement. Contacts the P site tRNA; the 5S rRNA and some of its associated proteins might help stabilize positioning of ribosome-bound tRNAs.</text>
</comment>
<comment type="subunit">
    <text evidence="5">Part of the 50S ribosomal subunit; part of the 5S rRNA/L5/L18/L25 subcomplex. Contacts the 5S rRNA and the P site tRNA. Forms a bridge to the 30S subunit in the 70S ribosome.</text>
</comment>
<evidence type="ECO:0000313" key="10">
    <source>
        <dbReference type="EMBL" id="TLE17301.1"/>
    </source>
</evidence>
<dbReference type="InterPro" id="IPR020929">
    <property type="entry name" value="Ribosomal_uL5_CS"/>
</dbReference>
<dbReference type="InterPro" id="IPR002132">
    <property type="entry name" value="Ribosomal_uL5"/>
</dbReference>
<accession>A0A099UKZ3</accession>
<dbReference type="GO" id="GO:1990904">
    <property type="term" value="C:ribonucleoprotein complex"/>
    <property type="evidence" value="ECO:0007669"/>
    <property type="project" value="UniProtKB-KW"/>
</dbReference>
<gene>
    <name evidence="5" type="primary">rplE</name>
    <name evidence="9" type="ORF">CDV25_00325</name>
    <name evidence="10" type="ORF">LS72_000710</name>
</gene>
<keyword evidence="2 5" id="KW-0689">Ribosomal protein</keyword>
<reference evidence="9 12" key="2">
    <citation type="submission" date="2017-06" db="EMBL/GenBank/DDBJ databases">
        <title>Complete genome of Helicobacter apodemus.</title>
        <authorList>
            <person name="Cho S."/>
        </authorList>
    </citation>
    <scope>NUCLEOTIDE SEQUENCE [LARGE SCALE GENOMIC DNA]</scope>
    <source>
        <strain evidence="9">SCJK1</strain>
        <strain evidence="12">SNUVETPUB-15-01</strain>
    </source>
</reference>
<dbReference type="GO" id="GO:0005840">
    <property type="term" value="C:ribosome"/>
    <property type="evidence" value="ECO:0007669"/>
    <property type="project" value="UniProtKB-KW"/>
</dbReference>